<feature type="compositionally biased region" description="Polar residues" evidence="5">
    <location>
        <begin position="479"/>
        <end position="506"/>
    </location>
</feature>
<feature type="region of interest" description="Disordered" evidence="5">
    <location>
        <begin position="1187"/>
        <end position="1232"/>
    </location>
</feature>
<evidence type="ECO:0000256" key="2">
    <source>
        <dbReference type="ARBA" id="ARBA00022771"/>
    </source>
</evidence>
<dbReference type="Gene3D" id="6.10.140.2220">
    <property type="match status" value="1"/>
</dbReference>
<feature type="compositionally biased region" description="Basic residues" evidence="5">
    <location>
        <begin position="2598"/>
        <end position="2608"/>
    </location>
</feature>
<feature type="compositionally biased region" description="Polar residues" evidence="5">
    <location>
        <begin position="1962"/>
        <end position="1981"/>
    </location>
</feature>
<feature type="compositionally biased region" description="Low complexity" evidence="5">
    <location>
        <begin position="2609"/>
        <end position="2619"/>
    </location>
</feature>
<comment type="caution">
    <text evidence="7">The sequence shown here is derived from an EMBL/GenBank/DDBJ whole genome shotgun (WGS) entry which is preliminary data.</text>
</comment>
<feature type="compositionally biased region" description="Acidic residues" evidence="5">
    <location>
        <begin position="347"/>
        <end position="357"/>
    </location>
</feature>
<feature type="region of interest" description="Disordered" evidence="5">
    <location>
        <begin position="1395"/>
        <end position="1432"/>
    </location>
</feature>
<proteinExistence type="predicted"/>
<feature type="compositionally biased region" description="Basic and acidic residues" evidence="5">
    <location>
        <begin position="1415"/>
        <end position="1424"/>
    </location>
</feature>
<feature type="compositionally biased region" description="Low complexity" evidence="5">
    <location>
        <begin position="66"/>
        <end position="77"/>
    </location>
</feature>
<keyword evidence="2 4" id="KW-0863">Zinc-finger</keyword>
<feature type="compositionally biased region" description="Polar residues" evidence="5">
    <location>
        <begin position="894"/>
        <end position="904"/>
    </location>
</feature>
<feature type="region of interest" description="Disordered" evidence="5">
    <location>
        <begin position="2010"/>
        <end position="2047"/>
    </location>
</feature>
<dbReference type="PROSITE" id="PS50865">
    <property type="entry name" value="ZF_MYND_2"/>
    <property type="match status" value="1"/>
</dbReference>
<evidence type="ECO:0000256" key="5">
    <source>
        <dbReference type="SAM" id="MobiDB-lite"/>
    </source>
</evidence>
<feature type="region of interest" description="Disordered" evidence="5">
    <location>
        <begin position="860"/>
        <end position="904"/>
    </location>
</feature>
<dbReference type="SUPFAM" id="SSF144232">
    <property type="entry name" value="HIT/MYND zinc finger-like"/>
    <property type="match status" value="1"/>
</dbReference>
<feature type="compositionally biased region" description="Polar residues" evidence="5">
    <location>
        <begin position="527"/>
        <end position="544"/>
    </location>
</feature>
<feature type="domain" description="MYND-type" evidence="6">
    <location>
        <begin position="2680"/>
        <end position="2716"/>
    </location>
</feature>
<evidence type="ECO:0000256" key="3">
    <source>
        <dbReference type="ARBA" id="ARBA00022833"/>
    </source>
</evidence>
<feature type="region of interest" description="Disordered" evidence="5">
    <location>
        <begin position="66"/>
        <end position="98"/>
    </location>
</feature>
<name>A0AAE0YJ58_9GAST</name>
<feature type="compositionally biased region" description="Gly residues" evidence="5">
    <location>
        <begin position="2650"/>
        <end position="2660"/>
    </location>
</feature>
<evidence type="ECO:0000313" key="8">
    <source>
        <dbReference type="Proteomes" id="UP001283361"/>
    </source>
</evidence>
<evidence type="ECO:0000256" key="1">
    <source>
        <dbReference type="ARBA" id="ARBA00022723"/>
    </source>
</evidence>
<dbReference type="EMBL" id="JAWDGP010006071">
    <property type="protein sequence ID" value="KAK3747850.1"/>
    <property type="molecule type" value="Genomic_DNA"/>
</dbReference>
<evidence type="ECO:0000313" key="7">
    <source>
        <dbReference type="EMBL" id="KAK3747850.1"/>
    </source>
</evidence>
<dbReference type="GO" id="GO:0008270">
    <property type="term" value="F:zinc ion binding"/>
    <property type="evidence" value="ECO:0007669"/>
    <property type="project" value="UniProtKB-KW"/>
</dbReference>
<evidence type="ECO:0000259" key="6">
    <source>
        <dbReference type="PROSITE" id="PS50865"/>
    </source>
</evidence>
<feature type="compositionally biased region" description="Polar residues" evidence="5">
    <location>
        <begin position="1078"/>
        <end position="1095"/>
    </location>
</feature>
<dbReference type="Proteomes" id="UP001283361">
    <property type="component" value="Unassembled WGS sequence"/>
</dbReference>
<feature type="region of interest" description="Disordered" evidence="5">
    <location>
        <begin position="217"/>
        <end position="265"/>
    </location>
</feature>
<dbReference type="Pfam" id="PF01753">
    <property type="entry name" value="zf-MYND"/>
    <property type="match status" value="1"/>
</dbReference>
<evidence type="ECO:0000256" key="4">
    <source>
        <dbReference type="PROSITE-ProRule" id="PRU00134"/>
    </source>
</evidence>
<feature type="region of interest" description="Disordered" evidence="5">
    <location>
        <begin position="1078"/>
        <end position="1148"/>
    </location>
</feature>
<feature type="region of interest" description="Disordered" evidence="5">
    <location>
        <begin position="1533"/>
        <end position="1573"/>
    </location>
</feature>
<keyword evidence="8" id="KW-1185">Reference proteome</keyword>
<feature type="compositionally biased region" description="Polar residues" evidence="5">
    <location>
        <begin position="2528"/>
        <end position="2539"/>
    </location>
</feature>
<sequence>MFSVSEPSAEQILNQSSAARILQELPRYNWLEQKILQRNSYTTPTRPASATTSSSLTTSSSSTSAANASLATPSTSLHFPVGSSESSANLPRGRDSCASLSTVSSHGSSYLAGKPSNSGFHVESCKPSNSGFHVESCKPSNSGLNVEFATSRRSNCRTSTSQSKLNQNGNLQFISNSLEPQDCRDACPFVATANGYIPTPQSGRGVGDWTDRFSPSAADGNWYTGRAPGRGGLVTSLSQPLTPGSQQQQHTQPSESSHFTAAPYAGYSHGTGTHVTMSAMVSGPGVAASAAAIGIGSNSSKNSNNSSGSDLPRSPTSTGQTSGGELVTSDPLSHQEINGHRQRSVSPDDDAPEESDLTIDLSSPTPGLDPPELVPENYGSGHHKFGSGQPQEPSAETESGSGHQGVQLHNAEDPTDQAHWSSSSPALTEQNLGSDSTIQGQTCQSLTEQTLAKDSTSGPGNLATNGENQPTPEVKTQDKVSSQPELGTGTNSLATESFPKPTTASSRGCLRESETGVRQHASESALDFSTSTTVAPPSRNTNSACAEAHEKDADKAVRSCDAMASGTISGGTQKAKQTPEDNSEKPIEAKNSCRSEKEQCQGQRFSPQEVLSEFSGNATNTSKAPLDVNHSASEKIVESMTQSEAFPLDLCLKKSECSTSSSCVSRSRGHLPVQMVLPQVQTHRSSHSPPTPGVVTSGPAVALSPPAHSKPLRQMSGLALGMNGQLYPVGHHQYHGLHPGLLDLKVSSTPGIEDFEPTPSGDSSHSMSSFTTAAPEHRAYRGRIHDSAGLAIKASSETGPAVFVSDTDPTAVAVERDGSASHGPGLAQLTTSHAQIRSSAQLPGKAATSSNLQRNQIITSEPIGPEGFSHATSVRDTTSLSSTITDTSRECHPGSSSVLSTGSNCSDGIVGVTSPYHVTTSSALTMSDAELDQEFQQHLLEFKALEKLAERKAREQMQVAIMRKRKAEMLRVMEIKKARREMMLKGQQMGLGPQNQMVSIDNRATSLGDGTNCSISMNRQKEASVYQARHFGSLLSSSAASAGPLSGKYDESTIRHYVPYHIASKEHYPTNRLQAATNLSKSGKESLPSSRTANQDLGVERATPSQKGASGHNGMDLVPLNLSAEKGNSSRLPSSLSGHSLQATGSPRHCSETIATSSQVLTVSQSGLSIPTTATNTLTTVTTATTSSVVVTSSPSTTNPISTSSQSVTNAQNMATASSPPSMSTNSNSSFSESSASALASTATVPAVQTTTTSSVSIPSSVQCNANISTHSSNNLDIPDSTSTTQAQSKSVDISVTSSATFSRSSTACATKSLTQVPAADITPENSASLPATTVSYTLKLKKEILEDDSSFSETAPVESSSTDGKTITSTNSAFQENSECTASAEVKMEIIEEAEDTSPHGGSVTESKSNGPGESEKHDKPIESSDTPEAAMEIKTVSAGSRAGGKESCPGKWEEKISCMSESQDKINGDAPGQEDIALVCKDEMKVEIVEDTEENECPEPGAPTCSEIGRHKEIPDLCDVVVKTDEALSPFEAAKDDPRNAAPTEMSHHTDLSVVQSTDDKSASPGEISIRSTSASCLAEVHTTISRTGENNQTVTSASSQNALILKSETEVEGVEKSLIPVAGSPDRSETPATAHQAPTDTAALVDFDPDFPGEVGSATRLATGAYHRRDVAVLEPPFIVSAENRRKSSTDSSPLPAHNQRPFQAAGSLIVPGSASNTNVSPATSPSYKLPRSNSGVSTAVSSGHSNALATPLNYVSSTRVPYPDYAIVSKNAASNLREKDLKEAPPIARRTSLDLTEPITHHKAQTGPGEDQEVDMRYRSFPQPKSSVPQSYRDQNLMRLTSAVMSFPLQEHTAHLATSMQSQNRMATPQAVSQSNRSYGNNPLRPDLIPSATPEEAKTGVGSKRSAFKTLARKRSRDTSALDLSVDNGHSMKGAYPLGQAYSSDHNIPRPGAPSYQEGPTTDSISFQENLHQQGRQSDPVPHARIPYPNGHPMLVGSSPAFLPMAPSSTIPHKHPAEIPSGSSKRLSGSFDKDRARPGGFLTIRPRNLTRDSVMNTTGMHLFTTDTDGMASGNVSSMPKLQEHVRPSISSVAQHRLRYQRPEGNIPVGGQLSGPPVSLSEASPSARMIYSHEYARGFGYDPQRDADANASSKIPAPRPGDLTYEGVQHGMQNFSSQPQGYPPHLAPSETIPEKRQKRTHPELETTMARLGPAAIGGQPGASFQRQSEIMLNSKQDQQHQHMASVSTGYLVPGPPPPQGIFPTPYMLSSKQGFSPGAQYPNSGTVGPEQGEVRRGGVPPVRPPPDLKFQPQAVQDSYMKRSYLHYQQQLQSQQPPQLEQEKQRRQQHEQHQQQQQQQQHQQQQQQQQQQHLGPAESGLVRPIPHSKQNYGPLEGGHMGLPSLENGSPFGPMQASHPYMNTYHDSQQKRHQHQHQHQQLLHQQQHQHHHHLQQQQQQQQHPMQLQNGPRGPSPHQKNTMTTPPSQGSTNSRTGYLPTMPANHSLAPPQLLHTDGSRKSGYPRMSPNGTGPNSSNGRNMGGIMQGPMGLIHNSVHTPGHGMASADLHQRQRYQKKQPMYDRRFSPPPQQPPTQQSQHHHHQQHQHQHQQQQQQQQQQLTNLSAQGSAALPPQHYPSQGPAQLPPAGMRGTGGGSGSLRGGIDQSGPPVRGQVVGNNVCHVCGKMALFLCSSCRQVWYCNPQCQTRHWSIHAPNCKAEAKNQAQLPQTVCKGLRSFTYSADWLI</sequence>
<keyword evidence="3" id="KW-0862">Zinc</keyword>
<feature type="region of interest" description="Disordered" evidence="5">
    <location>
        <begin position="1713"/>
        <end position="1748"/>
    </location>
</feature>
<feature type="compositionally biased region" description="Polar residues" evidence="5">
    <location>
        <begin position="2477"/>
        <end position="2495"/>
    </location>
</feature>
<feature type="compositionally biased region" description="Low complexity" evidence="5">
    <location>
        <begin position="298"/>
        <end position="309"/>
    </location>
</feature>
<feature type="compositionally biased region" description="Low complexity" evidence="5">
    <location>
        <begin position="1215"/>
        <end position="1232"/>
    </location>
</feature>
<feature type="compositionally biased region" description="Basic and acidic residues" evidence="5">
    <location>
        <begin position="509"/>
        <end position="521"/>
    </location>
</feature>
<feature type="compositionally biased region" description="Low complexity" evidence="5">
    <location>
        <begin position="2331"/>
        <end position="2341"/>
    </location>
</feature>
<keyword evidence="1" id="KW-0479">Metal-binding</keyword>
<feature type="compositionally biased region" description="Polar residues" evidence="5">
    <location>
        <begin position="418"/>
        <end position="471"/>
    </location>
</feature>
<feature type="compositionally biased region" description="Basic and acidic residues" evidence="5">
    <location>
        <begin position="2342"/>
        <end position="2354"/>
    </location>
</feature>
<organism evidence="7 8">
    <name type="scientific">Elysia crispata</name>
    <name type="common">lettuce slug</name>
    <dbReference type="NCBI Taxonomy" id="231223"/>
    <lineage>
        <taxon>Eukaryota</taxon>
        <taxon>Metazoa</taxon>
        <taxon>Spiralia</taxon>
        <taxon>Lophotrochozoa</taxon>
        <taxon>Mollusca</taxon>
        <taxon>Gastropoda</taxon>
        <taxon>Heterobranchia</taxon>
        <taxon>Euthyneura</taxon>
        <taxon>Panpulmonata</taxon>
        <taxon>Sacoglossa</taxon>
        <taxon>Placobranchoidea</taxon>
        <taxon>Plakobranchidae</taxon>
        <taxon>Elysia</taxon>
    </lineage>
</organism>
<feature type="compositionally biased region" description="Polar residues" evidence="5">
    <location>
        <begin position="1717"/>
        <end position="1748"/>
    </location>
</feature>
<feature type="region of interest" description="Disordered" evidence="5">
    <location>
        <begin position="298"/>
        <end position="550"/>
    </location>
</feature>
<feature type="compositionally biased region" description="Low complexity" evidence="5">
    <location>
        <begin position="2455"/>
        <end position="2468"/>
    </location>
</feature>
<feature type="compositionally biased region" description="Polar residues" evidence="5">
    <location>
        <begin position="235"/>
        <end position="259"/>
    </location>
</feature>
<dbReference type="PROSITE" id="PS01360">
    <property type="entry name" value="ZF_MYND_1"/>
    <property type="match status" value="1"/>
</dbReference>
<feature type="region of interest" description="Disordered" evidence="5">
    <location>
        <begin position="565"/>
        <end position="608"/>
    </location>
</feature>
<gene>
    <name evidence="7" type="ORF">RRG08_007708</name>
</gene>
<feature type="compositionally biased region" description="Low complexity" evidence="5">
    <location>
        <begin position="1187"/>
        <end position="1205"/>
    </location>
</feature>
<feature type="compositionally biased region" description="Low complexity" evidence="5">
    <location>
        <begin position="876"/>
        <end position="886"/>
    </location>
</feature>
<feature type="compositionally biased region" description="Polar residues" evidence="5">
    <location>
        <begin position="1865"/>
        <end position="1885"/>
    </location>
</feature>
<feature type="compositionally biased region" description="Low complexity" evidence="5">
    <location>
        <begin position="2355"/>
        <end position="2373"/>
    </location>
</feature>
<feature type="region of interest" description="Disordered" evidence="5">
    <location>
        <begin position="1349"/>
        <end position="1382"/>
    </location>
</feature>
<dbReference type="InterPro" id="IPR002893">
    <property type="entry name" value="Znf_MYND"/>
</dbReference>
<feature type="region of interest" description="Disordered" evidence="5">
    <location>
        <begin position="2331"/>
        <end position="2670"/>
    </location>
</feature>
<reference evidence="7" key="1">
    <citation type="journal article" date="2023" name="G3 (Bethesda)">
        <title>A reference genome for the long-term kleptoplast-retaining sea slug Elysia crispata morphotype clarki.</title>
        <authorList>
            <person name="Eastman K.E."/>
            <person name="Pendleton A.L."/>
            <person name="Shaikh M.A."/>
            <person name="Suttiyut T."/>
            <person name="Ogas R."/>
            <person name="Tomko P."/>
            <person name="Gavelis G."/>
            <person name="Widhalm J.R."/>
            <person name="Wisecaver J.H."/>
        </authorList>
    </citation>
    <scope>NUCLEOTIDE SEQUENCE</scope>
    <source>
        <strain evidence="7">ECLA1</strain>
    </source>
</reference>
<feature type="region of interest" description="Disordered" evidence="5">
    <location>
        <begin position="1865"/>
        <end position="1997"/>
    </location>
</feature>
<protein>
    <recommendedName>
        <fullName evidence="6">MYND-type domain-containing protein</fullName>
    </recommendedName>
</protein>
<feature type="compositionally biased region" description="Polar residues" evidence="5">
    <location>
        <begin position="1352"/>
        <end position="1382"/>
    </location>
</feature>
<feature type="region of interest" description="Disordered" evidence="5">
    <location>
        <begin position="2239"/>
        <end position="2312"/>
    </location>
</feature>
<feature type="compositionally biased region" description="Polar residues" evidence="5">
    <location>
        <begin position="566"/>
        <end position="576"/>
    </location>
</feature>
<feature type="compositionally biased region" description="Basic and acidic residues" evidence="5">
    <location>
        <begin position="577"/>
        <end position="599"/>
    </location>
</feature>
<feature type="compositionally biased region" description="Polar residues" evidence="5">
    <location>
        <begin position="2239"/>
        <end position="2251"/>
    </location>
</feature>
<feature type="region of interest" description="Disordered" evidence="5">
    <location>
        <begin position="1798"/>
        <end position="1817"/>
    </location>
</feature>
<feature type="region of interest" description="Disordered" evidence="5">
    <location>
        <begin position="42"/>
        <end position="61"/>
    </location>
</feature>
<feature type="compositionally biased region" description="Low complexity" evidence="5">
    <location>
        <begin position="1129"/>
        <end position="1141"/>
    </location>
</feature>
<accession>A0AAE0YJ58</accession>
<feature type="region of interest" description="Disordered" evidence="5">
    <location>
        <begin position="1271"/>
        <end position="1290"/>
    </location>
</feature>
<feature type="compositionally biased region" description="Polar residues" evidence="5">
    <location>
        <begin position="388"/>
        <end position="401"/>
    </location>
</feature>
<feature type="region of interest" description="Disordered" evidence="5">
    <location>
        <begin position="834"/>
        <end position="853"/>
    </location>
</feature>